<sequence length="101" mass="10803">EISPGELTLESLLDMSDEEVCETVQKFGASEDECARLNASLTCLRSAHKSGQKPSGPGAFPPLRDCIVSRTSSSIIGLQRSSTSSDVREDAVCFFSSRSAM</sequence>
<dbReference type="EMBL" id="JAUCMX010000021">
    <property type="protein sequence ID" value="KAK3513965.1"/>
    <property type="molecule type" value="Genomic_DNA"/>
</dbReference>
<evidence type="ECO:0000313" key="2">
    <source>
        <dbReference type="Proteomes" id="UP001274896"/>
    </source>
</evidence>
<proteinExistence type="predicted"/>
<feature type="non-terminal residue" evidence="1">
    <location>
        <position position="1"/>
    </location>
</feature>
<name>A0AAE0Q5Y1_9TELE</name>
<gene>
    <name evidence="1" type="ORF">QTP70_000170</name>
</gene>
<dbReference type="InterPro" id="IPR013761">
    <property type="entry name" value="SAM/pointed_sf"/>
</dbReference>
<protein>
    <submittedName>
        <fullName evidence="1">Uncharacterized protein</fullName>
    </submittedName>
</protein>
<dbReference type="Gene3D" id="1.10.150.50">
    <property type="entry name" value="Transcription Factor, Ets-1"/>
    <property type="match status" value="1"/>
</dbReference>
<comment type="caution">
    <text evidence="1">The sequence shown here is derived from an EMBL/GenBank/DDBJ whole genome shotgun (WGS) entry which is preliminary data.</text>
</comment>
<dbReference type="AlphaFoldDB" id="A0AAE0Q5Y1"/>
<evidence type="ECO:0000313" key="1">
    <source>
        <dbReference type="EMBL" id="KAK3513965.1"/>
    </source>
</evidence>
<reference evidence="1" key="1">
    <citation type="submission" date="2023-06" db="EMBL/GenBank/DDBJ databases">
        <title>Male Hemibagrus guttatus genome.</title>
        <authorList>
            <person name="Bian C."/>
        </authorList>
    </citation>
    <scope>NUCLEOTIDE SEQUENCE</scope>
    <source>
        <strain evidence="1">Male_cb2023</strain>
        <tissue evidence="1">Muscle</tissue>
    </source>
</reference>
<organism evidence="1 2">
    <name type="scientific">Hemibagrus guttatus</name>
    <dbReference type="NCBI Taxonomy" id="175788"/>
    <lineage>
        <taxon>Eukaryota</taxon>
        <taxon>Metazoa</taxon>
        <taxon>Chordata</taxon>
        <taxon>Craniata</taxon>
        <taxon>Vertebrata</taxon>
        <taxon>Euteleostomi</taxon>
        <taxon>Actinopterygii</taxon>
        <taxon>Neopterygii</taxon>
        <taxon>Teleostei</taxon>
        <taxon>Ostariophysi</taxon>
        <taxon>Siluriformes</taxon>
        <taxon>Bagridae</taxon>
        <taxon>Hemibagrus</taxon>
    </lineage>
</organism>
<keyword evidence="2" id="KW-1185">Reference proteome</keyword>
<dbReference type="Proteomes" id="UP001274896">
    <property type="component" value="Unassembled WGS sequence"/>
</dbReference>
<accession>A0AAE0Q5Y1</accession>